<feature type="transmembrane region" description="Helical" evidence="6">
    <location>
        <begin position="635"/>
        <end position="656"/>
    </location>
</feature>
<name>A0A0D3JFJ7_EMIH1</name>
<reference evidence="9" key="2">
    <citation type="submission" date="2024-10" db="UniProtKB">
        <authorList>
            <consortium name="EnsemblProtists"/>
        </authorList>
    </citation>
    <scope>IDENTIFICATION</scope>
</reference>
<evidence type="ECO:0000259" key="8">
    <source>
        <dbReference type="Pfam" id="PF03151"/>
    </source>
</evidence>
<dbReference type="Pfam" id="PF02698">
    <property type="entry name" value="DUF218"/>
    <property type="match status" value="1"/>
</dbReference>
<evidence type="ECO:0008006" key="11">
    <source>
        <dbReference type="Google" id="ProtNLM"/>
    </source>
</evidence>
<evidence type="ECO:0000259" key="7">
    <source>
        <dbReference type="Pfam" id="PF02698"/>
    </source>
</evidence>
<evidence type="ECO:0000313" key="10">
    <source>
        <dbReference type="Proteomes" id="UP000013827"/>
    </source>
</evidence>
<dbReference type="KEGG" id="ehx:EMIHUDRAFT_101420"/>
<keyword evidence="3 6" id="KW-1133">Transmembrane helix</keyword>
<evidence type="ECO:0000313" key="9">
    <source>
        <dbReference type="EnsemblProtists" id="EOD22282"/>
    </source>
</evidence>
<evidence type="ECO:0000256" key="4">
    <source>
        <dbReference type="ARBA" id="ARBA00023136"/>
    </source>
</evidence>
<evidence type="ECO:0000256" key="6">
    <source>
        <dbReference type="SAM" id="Phobius"/>
    </source>
</evidence>
<proteinExistence type="predicted"/>
<feature type="region of interest" description="Disordered" evidence="5">
    <location>
        <begin position="247"/>
        <end position="288"/>
    </location>
</feature>
<feature type="region of interest" description="Disordered" evidence="5">
    <location>
        <begin position="185"/>
        <end position="209"/>
    </location>
</feature>
<dbReference type="HOGENOM" id="CLU_415882_0_0_1"/>
<feature type="transmembrane region" description="Helical" evidence="6">
    <location>
        <begin position="391"/>
        <end position="414"/>
    </location>
</feature>
<dbReference type="PaxDb" id="2903-EOD22282"/>
<feature type="transmembrane region" description="Helical" evidence="6">
    <location>
        <begin position="574"/>
        <end position="596"/>
    </location>
</feature>
<dbReference type="Pfam" id="PF03151">
    <property type="entry name" value="TPT"/>
    <property type="match status" value="1"/>
</dbReference>
<evidence type="ECO:0000256" key="3">
    <source>
        <dbReference type="ARBA" id="ARBA00022989"/>
    </source>
</evidence>
<feature type="domain" description="DUF218" evidence="7">
    <location>
        <begin position="34"/>
        <end position="189"/>
    </location>
</feature>
<feature type="compositionally biased region" description="Low complexity" evidence="5">
    <location>
        <begin position="266"/>
        <end position="277"/>
    </location>
</feature>
<dbReference type="InterPro" id="IPR050186">
    <property type="entry name" value="TPT_transporter"/>
</dbReference>
<dbReference type="EnsemblProtists" id="EOD22282">
    <property type="protein sequence ID" value="EOD22282"/>
    <property type="gene ID" value="EMIHUDRAFT_101420"/>
</dbReference>
<dbReference type="GO" id="GO:0016020">
    <property type="term" value="C:membrane"/>
    <property type="evidence" value="ECO:0007669"/>
    <property type="project" value="UniProtKB-SubCell"/>
</dbReference>
<feature type="domain" description="Sugar phosphate transporter" evidence="8">
    <location>
        <begin position="371"/>
        <end position="653"/>
    </location>
</feature>
<dbReference type="InterPro" id="IPR004853">
    <property type="entry name" value="Sugar_P_trans_dom"/>
</dbReference>
<reference evidence="10" key="1">
    <citation type="journal article" date="2013" name="Nature">
        <title>Pan genome of the phytoplankton Emiliania underpins its global distribution.</title>
        <authorList>
            <person name="Read B.A."/>
            <person name="Kegel J."/>
            <person name="Klute M.J."/>
            <person name="Kuo A."/>
            <person name="Lefebvre S.C."/>
            <person name="Maumus F."/>
            <person name="Mayer C."/>
            <person name="Miller J."/>
            <person name="Monier A."/>
            <person name="Salamov A."/>
            <person name="Young J."/>
            <person name="Aguilar M."/>
            <person name="Claverie J.M."/>
            <person name="Frickenhaus S."/>
            <person name="Gonzalez K."/>
            <person name="Herman E.K."/>
            <person name="Lin Y.C."/>
            <person name="Napier J."/>
            <person name="Ogata H."/>
            <person name="Sarno A.F."/>
            <person name="Shmutz J."/>
            <person name="Schroeder D."/>
            <person name="de Vargas C."/>
            <person name="Verret F."/>
            <person name="von Dassow P."/>
            <person name="Valentin K."/>
            <person name="Van de Peer Y."/>
            <person name="Wheeler G."/>
            <person name="Dacks J.B."/>
            <person name="Delwiche C.F."/>
            <person name="Dyhrman S.T."/>
            <person name="Glockner G."/>
            <person name="John U."/>
            <person name="Richards T."/>
            <person name="Worden A.Z."/>
            <person name="Zhang X."/>
            <person name="Grigoriev I.V."/>
            <person name="Allen A.E."/>
            <person name="Bidle K."/>
            <person name="Borodovsky M."/>
            <person name="Bowler C."/>
            <person name="Brownlee C."/>
            <person name="Cock J.M."/>
            <person name="Elias M."/>
            <person name="Gladyshev V.N."/>
            <person name="Groth M."/>
            <person name="Guda C."/>
            <person name="Hadaegh A."/>
            <person name="Iglesias-Rodriguez M.D."/>
            <person name="Jenkins J."/>
            <person name="Jones B.M."/>
            <person name="Lawson T."/>
            <person name="Leese F."/>
            <person name="Lindquist E."/>
            <person name="Lobanov A."/>
            <person name="Lomsadze A."/>
            <person name="Malik S.B."/>
            <person name="Marsh M.E."/>
            <person name="Mackinder L."/>
            <person name="Mock T."/>
            <person name="Mueller-Roeber B."/>
            <person name="Pagarete A."/>
            <person name="Parker M."/>
            <person name="Probert I."/>
            <person name="Quesneville H."/>
            <person name="Raines C."/>
            <person name="Rensing S.A."/>
            <person name="Riano-Pachon D.M."/>
            <person name="Richier S."/>
            <person name="Rokitta S."/>
            <person name="Shiraiwa Y."/>
            <person name="Soanes D.M."/>
            <person name="van der Giezen M."/>
            <person name="Wahlund T.M."/>
            <person name="Williams B."/>
            <person name="Wilson W."/>
            <person name="Wolfe G."/>
            <person name="Wurch L.L."/>
        </authorList>
    </citation>
    <scope>NUCLEOTIDE SEQUENCE</scope>
</reference>
<feature type="compositionally biased region" description="Basic residues" evidence="5">
    <location>
        <begin position="255"/>
        <end position="265"/>
    </location>
</feature>
<evidence type="ECO:0000256" key="2">
    <source>
        <dbReference type="ARBA" id="ARBA00022692"/>
    </source>
</evidence>
<organism evidence="9 10">
    <name type="scientific">Emiliania huxleyi (strain CCMP1516)</name>
    <dbReference type="NCBI Taxonomy" id="280463"/>
    <lineage>
        <taxon>Eukaryota</taxon>
        <taxon>Haptista</taxon>
        <taxon>Haptophyta</taxon>
        <taxon>Prymnesiophyceae</taxon>
        <taxon>Isochrysidales</taxon>
        <taxon>Noelaerhabdaceae</taxon>
        <taxon>Emiliania</taxon>
    </lineage>
</organism>
<sequence>MLAALLVISAASVGSPPRRVSSSGHLLVVQCGGTNDRFGRLDVDVLPRLQATIDLAAAATTTRHRVSVLTSGGLNETLHLGIARGPGTERTRPHWRLVADALLESGLPSSALVDEGIPALTTVDEALMTRDYVAAKEGRFTEVAVVTSAYHAARVEHLFGRALAPCAGVRIQLRVVAVPEQRLVVEPSASSSSSTTSSSHKKLSLLDDQSINMRRAHEASALKQLREAPNGKWLTFLKRHGGLGCTALAPAGQHEHHHHHRRSTHRAAASAGGKTEAAGGGGGAPSPEALARGQRGALAFVLCACFLLPLSVGVSLLCRRLGLVYRPPPPHSGGGGSCVNDGGGGSCVNDGGGGSLRRMLFAAGIVCAFIGLNSALSLLNRWALGVVGGLHLPLLMTASHMIFGASFLAPLMLLHEGYAATLVAEARGRVKALCLIGSMNALQIALNNASLVSIELSLNQVVRATGPVVTSLLLVCLEGTVPSRAEALCLLLISGGAGTTIYSGFGGSTAKGVLLTATSTLAQCLQISVSGRIMRGHAKLDAFQMTALTGPVAFLALLPFALASELGVLSAALATQPATALGFLLGSCLLAVAYNVTLFQALATLSTVGTAILGNVKIVLLLFLSALFLGELRTWSTAQLVGFALTFVASACFSHLKLQK</sequence>
<dbReference type="InterPro" id="IPR003848">
    <property type="entry name" value="DUF218"/>
</dbReference>
<protein>
    <recommendedName>
        <fullName evidence="11">DUF218 domain-containing protein</fullName>
    </recommendedName>
</protein>
<dbReference type="eggNOG" id="ENOG502T1SY">
    <property type="taxonomic scope" value="Eukaryota"/>
</dbReference>
<dbReference type="PANTHER" id="PTHR11132">
    <property type="entry name" value="SOLUTE CARRIER FAMILY 35"/>
    <property type="match status" value="1"/>
</dbReference>
<feature type="transmembrane region" description="Helical" evidence="6">
    <location>
        <begin position="608"/>
        <end position="629"/>
    </location>
</feature>
<feature type="transmembrane region" description="Helical" evidence="6">
    <location>
        <begin position="542"/>
        <end position="562"/>
    </location>
</feature>
<dbReference type="AlphaFoldDB" id="A0A0D3JFJ7"/>
<feature type="compositionally biased region" description="Low complexity" evidence="5">
    <location>
        <begin position="188"/>
        <end position="198"/>
    </location>
</feature>
<comment type="subcellular location">
    <subcellularLocation>
        <location evidence="1">Membrane</location>
        <topology evidence="1">Multi-pass membrane protein</topology>
    </subcellularLocation>
</comment>
<keyword evidence="2 6" id="KW-0812">Transmembrane</keyword>
<accession>A0A0D3JFJ7</accession>
<keyword evidence="4 6" id="KW-0472">Membrane</keyword>
<dbReference type="RefSeq" id="XP_005774711.1">
    <property type="nucleotide sequence ID" value="XM_005774654.1"/>
</dbReference>
<feature type="transmembrane region" description="Helical" evidence="6">
    <location>
        <begin position="297"/>
        <end position="318"/>
    </location>
</feature>
<keyword evidence="10" id="KW-1185">Reference proteome</keyword>
<feature type="transmembrane region" description="Helical" evidence="6">
    <location>
        <begin position="359"/>
        <end position="379"/>
    </location>
</feature>
<evidence type="ECO:0000256" key="1">
    <source>
        <dbReference type="ARBA" id="ARBA00004141"/>
    </source>
</evidence>
<dbReference type="GeneID" id="17267829"/>
<dbReference type="Proteomes" id="UP000013827">
    <property type="component" value="Unassembled WGS sequence"/>
</dbReference>
<evidence type="ECO:0000256" key="5">
    <source>
        <dbReference type="SAM" id="MobiDB-lite"/>
    </source>
</evidence>